<dbReference type="GO" id="GO:0008270">
    <property type="term" value="F:zinc ion binding"/>
    <property type="evidence" value="ECO:0007669"/>
    <property type="project" value="InterPro"/>
</dbReference>
<evidence type="ECO:0000313" key="3">
    <source>
        <dbReference type="Proteomes" id="UP000199347"/>
    </source>
</evidence>
<protein>
    <recommendedName>
        <fullName evidence="1">HNH domain-containing protein</fullName>
    </recommendedName>
</protein>
<dbReference type="OrthoDB" id="7807589at2"/>
<keyword evidence="3" id="KW-1185">Reference proteome</keyword>
<gene>
    <name evidence="2" type="ORF">SAMN03080610_02038</name>
</gene>
<dbReference type="EMBL" id="FMVW01000004">
    <property type="protein sequence ID" value="SCZ36791.1"/>
    <property type="molecule type" value="Genomic_DNA"/>
</dbReference>
<evidence type="ECO:0000259" key="1">
    <source>
        <dbReference type="Pfam" id="PF01844"/>
    </source>
</evidence>
<organism evidence="2 3">
    <name type="scientific">Afifella marina DSM 2698</name>
    <dbReference type="NCBI Taxonomy" id="1120955"/>
    <lineage>
        <taxon>Bacteria</taxon>
        <taxon>Pseudomonadati</taxon>
        <taxon>Pseudomonadota</taxon>
        <taxon>Alphaproteobacteria</taxon>
        <taxon>Hyphomicrobiales</taxon>
        <taxon>Afifellaceae</taxon>
        <taxon>Afifella</taxon>
    </lineage>
</organism>
<dbReference type="AlphaFoldDB" id="A0A1G5NJ48"/>
<dbReference type="Proteomes" id="UP000199347">
    <property type="component" value="Unassembled WGS sequence"/>
</dbReference>
<dbReference type="Gene3D" id="1.10.30.50">
    <property type="match status" value="1"/>
</dbReference>
<evidence type="ECO:0000313" key="2">
    <source>
        <dbReference type="EMBL" id="SCZ36791.1"/>
    </source>
</evidence>
<name>A0A1G5NJ48_AFIMA</name>
<dbReference type="InterPro" id="IPR003615">
    <property type="entry name" value="HNH_nuc"/>
</dbReference>
<feature type="domain" description="HNH" evidence="1">
    <location>
        <begin position="51"/>
        <end position="95"/>
    </location>
</feature>
<dbReference type="InterPro" id="IPR002711">
    <property type="entry name" value="HNH"/>
</dbReference>
<dbReference type="CDD" id="cd00085">
    <property type="entry name" value="HNHc"/>
    <property type="match status" value="1"/>
</dbReference>
<dbReference type="GO" id="GO:0004519">
    <property type="term" value="F:endonuclease activity"/>
    <property type="evidence" value="ECO:0007669"/>
    <property type="project" value="InterPro"/>
</dbReference>
<accession>A0A1G5NJ48</accession>
<dbReference type="GO" id="GO:0003676">
    <property type="term" value="F:nucleic acid binding"/>
    <property type="evidence" value="ECO:0007669"/>
    <property type="project" value="InterPro"/>
</dbReference>
<dbReference type="RefSeq" id="WP_092812244.1">
    <property type="nucleotide sequence ID" value="NZ_FMVW01000004.1"/>
</dbReference>
<dbReference type="STRING" id="1120955.SAMN03080610_02038"/>
<sequence>MKFRRPLTITSRTSTVTNSFVQAVIPSVVPTPEEMDEALAVLGINGDDIRCAYCGDPATDWDHLRPLVCGKKPSGYITEIRNLVPACGPCNQSKSGQEWRAWIESGAKNSPKTRGVPGLEERIRRLARFEEWGDVRPLDLRALAGEDEWDAYWGNREVIVASMQEAQRHAERIKAGIRASFDPSVAERMRFAVPEPGADDAG</sequence>
<reference evidence="2 3" key="1">
    <citation type="submission" date="2016-10" db="EMBL/GenBank/DDBJ databases">
        <authorList>
            <person name="de Groot N.N."/>
        </authorList>
    </citation>
    <scope>NUCLEOTIDE SEQUENCE [LARGE SCALE GENOMIC DNA]</scope>
    <source>
        <strain evidence="2 3">DSM 2698</strain>
    </source>
</reference>
<proteinExistence type="predicted"/>
<dbReference type="Pfam" id="PF01844">
    <property type="entry name" value="HNH"/>
    <property type="match status" value="1"/>
</dbReference>